<proteinExistence type="evidence at transcript level"/>
<accession>A0A2Z4SV08</accession>
<reference evidence="2" key="1">
    <citation type="submission" date="2017-08" db="EMBL/GenBank/DDBJ databases">
        <title>Identication and Functional Research on Odorant Binding Proteins from Liriomyza trifolii (Burgess).</title>
        <authorList>
            <person name="Dongkai C."/>
            <person name="Zhongren L."/>
        </authorList>
    </citation>
    <scope>NUCLEOTIDE SEQUENCE</scope>
</reference>
<dbReference type="AlphaFoldDB" id="A0A2Z4SV08"/>
<dbReference type="PANTHER" id="PTHR21364">
    <property type="entry name" value="GENERAL ODORANT-BINDING PROTEIN 19A"/>
    <property type="match status" value="1"/>
</dbReference>
<dbReference type="InterPro" id="IPR006170">
    <property type="entry name" value="PBP/GOBP"/>
</dbReference>
<dbReference type="Gene3D" id="1.10.238.20">
    <property type="entry name" value="Pheromone/general odorant binding protein domain"/>
    <property type="match status" value="1"/>
</dbReference>
<organism evidence="2">
    <name type="scientific">Liriomyza trifolii</name>
    <name type="common">American serpentine leafminer</name>
    <dbReference type="NCBI Taxonomy" id="198433"/>
    <lineage>
        <taxon>Eukaryota</taxon>
        <taxon>Metazoa</taxon>
        <taxon>Ecdysozoa</taxon>
        <taxon>Arthropoda</taxon>
        <taxon>Hexapoda</taxon>
        <taxon>Insecta</taxon>
        <taxon>Pterygota</taxon>
        <taxon>Neoptera</taxon>
        <taxon>Endopterygota</taxon>
        <taxon>Diptera</taxon>
        <taxon>Brachycera</taxon>
        <taxon>Muscomorpha</taxon>
        <taxon>Opomyzoidea</taxon>
        <taxon>Agromyzidae</taxon>
        <taxon>Phytomyzinae</taxon>
        <taxon>Liriomyza</taxon>
    </lineage>
</organism>
<dbReference type="SUPFAM" id="SSF47565">
    <property type="entry name" value="Insect pheromone/odorant-binding proteins"/>
    <property type="match status" value="1"/>
</dbReference>
<evidence type="ECO:0000256" key="1">
    <source>
        <dbReference type="SAM" id="SignalP"/>
    </source>
</evidence>
<dbReference type="SMART" id="SM00708">
    <property type="entry name" value="PhBP"/>
    <property type="match status" value="1"/>
</dbReference>
<dbReference type="CDD" id="cd23992">
    <property type="entry name" value="PBP_GOBP"/>
    <property type="match status" value="1"/>
</dbReference>
<dbReference type="Pfam" id="PF01395">
    <property type="entry name" value="PBP_GOBP"/>
    <property type="match status" value="1"/>
</dbReference>
<dbReference type="EMBL" id="MF624627">
    <property type="protein sequence ID" value="AWY62813.1"/>
    <property type="molecule type" value="mRNA"/>
</dbReference>
<protein>
    <submittedName>
        <fullName evidence="2">Odorant binding protein</fullName>
    </submittedName>
</protein>
<evidence type="ECO:0000313" key="2">
    <source>
        <dbReference type="EMBL" id="AWY62813.1"/>
    </source>
</evidence>
<dbReference type="GO" id="GO:0005549">
    <property type="term" value="F:odorant binding"/>
    <property type="evidence" value="ECO:0007669"/>
    <property type="project" value="InterPro"/>
</dbReference>
<gene>
    <name evidence="2" type="primary">OBP7</name>
</gene>
<keyword evidence="1" id="KW-0732">Signal</keyword>
<sequence length="140" mass="15298">MKFITFLLCAGAALAFVQCQDMPEKMKAIKEACQVESRASEDDIKAIAQGMPATSREGKCYHACFMKKLEVLSESGKLDAVKTKAFVSTLSQGNDLTTFMDIIDNCAPIEVEANHCEAASQYADCFTTMAKDKGVKLPRL</sequence>
<feature type="chain" id="PRO_5016277253" evidence="1">
    <location>
        <begin position="20"/>
        <end position="140"/>
    </location>
</feature>
<dbReference type="PANTHER" id="PTHR21364:SF2">
    <property type="entry name" value="GENERAL ODORANT-BINDING PROTEIN 19A"/>
    <property type="match status" value="1"/>
</dbReference>
<name>A0A2Z4SV08_LIRTR</name>
<dbReference type="InterPro" id="IPR036728">
    <property type="entry name" value="PBP_GOBP_sf"/>
</dbReference>
<feature type="signal peptide" evidence="1">
    <location>
        <begin position="1"/>
        <end position="19"/>
    </location>
</feature>